<dbReference type="Proteomes" id="UP000646365">
    <property type="component" value="Unassembled WGS sequence"/>
</dbReference>
<dbReference type="EMBL" id="BMJQ01000004">
    <property type="protein sequence ID" value="GGF12078.1"/>
    <property type="molecule type" value="Genomic_DNA"/>
</dbReference>
<comment type="caution">
    <text evidence="1">The sequence shown here is derived from an EMBL/GenBank/DDBJ whole genome shotgun (WGS) entry which is preliminary data.</text>
</comment>
<keyword evidence="2" id="KW-1185">Reference proteome</keyword>
<dbReference type="AlphaFoldDB" id="A0A8J2YS31"/>
<reference evidence="1" key="2">
    <citation type="submission" date="2020-09" db="EMBL/GenBank/DDBJ databases">
        <authorList>
            <person name="Sun Q."/>
            <person name="Zhou Y."/>
        </authorList>
    </citation>
    <scope>NUCLEOTIDE SEQUENCE</scope>
    <source>
        <strain evidence="1">CGMCC 1.15725</strain>
    </source>
</reference>
<proteinExistence type="predicted"/>
<evidence type="ECO:0000313" key="2">
    <source>
        <dbReference type="Proteomes" id="UP000646365"/>
    </source>
</evidence>
<sequence length="101" mass="11293">MHPIKGVDLLRGLKLKSSSATIRYVATCCNAMMYLGFDDSKHWVSMNRDRFHGDVPAVRMRICTGSVPDETSPTDLPCYRGYPMPLIGRLVLAGFVKFVGR</sequence>
<reference evidence="1" key="1">
    <citation type="journal article" date="2014" name="Int. J. Syst. Evol. Microbiol.">
        <title>Complete genome sequence of Corynebacterium casei LMG S-19264T (=DSM 44701T), isolated from a smear-ripened cheese.</title>
        <authorList>
            <consortium name="US DOE Joint Genome Institute (JGI-PGF)"/>
            <person name="Walter F."/>
            <person name="Albersmeier A."/>
            <person name="Kalinowski J."/>
            <person name="Ruckert C."/>
        </authorList>
    </citation>
    <scope>NUCLEOTIDE SEQUENCE</scope>
    <source>
        <strain evidence="1">CGMCC 1.15725</strain>
    </source>
</reference>
<name>A0A8J2YS31_9PROT</name>
<gene>
    <name evidence="1" type="ORF">GCM10011611_17150</name>
</gene>
<accession>A0A8J2YS31</accession>
<evidence type="ECO:0000313" key="1">
    <source>
        <dbReference type="EMBL" id="GGF12078.1"/>
    </source>
</evidence>
<organism evidence="1 2">
    <name type="scientific">Aliidongia dinghuensis</name>
    <dbReference type="NCBI Taxonomy" id="1867774"/>
    <lineage>
        <taxon>Bacteria</taxon>
        <taxon>Pseudomonadati</taxon>
        <taxon>Pseudomonadota</taxon>
        <taxon>Alphaproteobacteria</taxon>
        <taxon>Rhodospirillales</taxon>
        <taxon>Dongiaceae</taxon>
        <taxon>Aliidongia</taxon>
    </lineage>
</organism>
<protein>
    <submittedName>
        <fullName evidence="1">Uncharacterized protein</fullName>
    </submittedName>
</protein>